<dbReference type="SUPFAM" id="SSF46458">
    <property type="entry name" value="Globin-like"/>
    <property type="match status" value="1"/>
</dbReference>
<organism evidence="5 6">
    <name type="scientific">Candidatus Synechococcus calcipolaris G9</name>
    <dbReference type="NCBI Taxonomy" id="1497997"/>
    <lineage>
        <taxon>Bacteria</taxon>
        <taxon>Bacillati</taxon>
        <taxon>Cyanobacteriota</taxon>
        <taxon>Cyanophyceae</taxon>
        <taxon>Synechococcales</taxon>
        <taxon>Synechococcaceae</taxon>
        <taxon>Synechococcus</taxon>
    </lineage>
</organism>
<dbReference type="InterPro" id="IPR012128">
    <property type="entry name" value="Phycobilisome_asu/bsu"/>
</dbReference>
<gene>
    <name evidence="5" type="ORF">L3556_12215</name>
</gene>
<comment type="similarity">
    <text evidence="2">Belongs to the phycobiliprotein family.</text>
</comment>
<evidence type="ECO:0000313" key="6">
    <source>
        <dbReference type="Proteomes" id="UP001154265"/>
    </source>
</evidence>
<comment type="subcellular location">
    <subcellularLocation>
        <location evidence="1">Endomembrane system</location>
    </subcellularLocation>
</comment>
<sequence>MLNQLNRLAIETDGRYASVSELKFVKDYLASIDLRISAYEKIRDAEDQIVDHIETQLKSHNPKFFQKGKQDYSDICRRDRKSVLRLSTTAMLFADLDSLRDGFLLWYRTIIKAFKDEKAAQVTYKLLPAVVTKVLTPEENKLIEPTLELSRSILGE</sequence>
<reference evidence="5" key="1">
    <citation type="journal article" date="2022" name="Genome Biol. Evol.">
        <title>A New Gene Family Diagnostic for Intracellular Biomineralization of Amorphous Ca Carbonates by Cyanobacteria.</title>
        <authorList>
            <person name="Benzerara K."/>
            <person name="Duprat E."/>
            <person name="Bitard-Feildel T."/>
            <person name="Caumes G."/>
            <person name="Cassier-Chauvat C."/>
            <person name="Chauvat F."/>
            <person name="Dezi M."/>
            <person name="Diop S.I."/>
            <person name="Gaschignard G."/>
            <person name="Gorgen S."/>
            <person name="Gugger M."/>
            <person name="Lopez-Garcia P."/>
            <person name="Millet M."/>
            <person name="Skouri-Panet F."/>
            <person name="Moreira D."/>
            <person name="Callebaut I."/>
        </authorList>
    </citation>
    <scope>NUCLEOTIDE SEQUENCE</scope>
    <source>
        <strain evidence="5">G9</strain>
    </source>
</reference>
<dbReference type="Proteomes" id="UP001154265">
    <property type="component" value="Unassembled WGS sequence"/>
</dbReference>
<dbReference type="CDD" id="cd08919">
    <property type="entry name" value="PBP-like"/>
    <property type="match status" value="1"/>
</dbReference>
<accession>A0ABT6F1G0</accession>
<evidence type="ECO:0000256" key="3">
    <source>
        <dbReference type="ARBA" id="ARBA00022991"/>
    </source>
</evidence>
<dbReference type="EMBL" id="JAKKUT010000002">
    <property type="protein sequence ID" value="MDG2991691.1"/>
    <property type="molecule type" value="Genomic_DNA"/>
</dbReference>
<dbReference type="Pfam" id="PF00502">
    <property type="entry name" value="Phycobilisome"/>
    <property type="match status" value="1"/>
</dbReference>
<comment type="caution">
    <text evidence="5">The sequence shown here is derived from an EMBL/GenBank/DDBJ whole genome shotgun (WGS) entry which is preliminary data.</text>
</comment>
<dbReference type="Gene3D" id="1.10.490.20">
    <property type="entry name" value="Phycocyanins"/>
    <property type="match status" value="1"/>
</dbReference>
<keyword evidence="3" id="KW-0157">Chromophore</keyword>
<dbReference type="InterPro" id="IPR009050">
    <property type="entry name" value="Globin-like_sf"/>
</dbReference>
<evidence type="ECO:0000256" key="4">
    <source>
        <dbReference type="ARBA" id="ARBA00023307"/>
    </source>
</evidence>
<evidence type="ECO:0000256" key="1">
    <source>
        <dbReference type="ARBA" id="ARBA00004308"/>
    </source>
</evidence>
<dbReference type="RefSeq" id="WP_277867553.1">
    <property type="nucleotide sequence ID" value="NZ_JAKKUT010000002.1"/>
</dbReference>
<keyword evidence="6" id="KW-1185">Reference proteome</keyword>
<keyword evidence="4" id="KW-0089">Bile pigment</keyword>
<name>A0ABT6F1G0_9SYNE</name>
<evidence type="ECO:0000313" key="5">
    <source>
        <dbReference type="EMBL" id="MDG2991691.1"/>
    </source>
</evidence>
<protein>
    <submittedName>
        <fullName evidence="5">Allophycocyanin</fullName>
    </submittedName>
</protein>
<evidence type="ECO:0000256" key="2">
    <source>
        <dbReference type="ARBA" id="ARBA00008182"/>
    </source>
</evidence>
<proteinExistence type="inferred from homology"/>
<dbReference type="InterPro" id="IPR038719">
    <property type="entry name" value="Phycobilisome_asu/bsu_sf"/>
</dbReference>
<reference evidence="5" key="2">
    <citation type="submission" date="2022-01" db="EMBL/GenBank/DDBJ databases">
        <authorList>
            <person name="Zivanovic Y."/>
            <person name="Moreira D."/>
            <person name="Lopez-Garcia P."/>
        </authorList>
    </citation>
    <scope>NUCLEOTIDE SEQUENCE</scope>
    <source>
        <strain evidence="5">G9</strain>
    </source>
</reference>